<dbReference type="AlphaFoldDB" id="A0A0A8YB01"/>
<sequence>MIRYSVHELEICINVTLNLSRCVI</sequence>
<reference evidence="1" key="2">
    <citation type="journal article" date="2015" name="Data Brief">
        <title>Shoot transcriptome of the giant reed, Arundo donax.</title>
        <authorList>
            <person name="Barrero R.A."/>
            <person name="Guerrero F.D."/>
            <person name="Moolhuijzen P."/>
            <person name="Goolsby J.A."/>
            <person name="Tidwell J."/>
            <person name="Bellgard S.E."/>
            <person name="Bellgard M.I."/>
        </authorList>
    </citation>
    <scope>NUCLEOTIDE SEQUENCE</scope>
    <source>
        <tissue evidence="1">Shoot tissue taken approximately 20 cm above the soil surface</tissue>
    </source>
</reference>
<organism evidence="1">
    <name type="scientific">Arundo donax</name>
    <name type="common">Giant reed</name>
    <name type="synonym">Donax arundinaceus</name>
    <dbReference type="NCBI Taxonomy" id="35708"/>
    <lineage>
        <taxon>Eukaryota</taxon>
        <taxon>Viridiplantae</taxon>
        <taxon>Streptophyta</taxon>
        <taxon>Embryophyta</taxon>
        <taxon>Tracheophyta</taxon>
        <taxon>Spermatophyta</taxon>
        <taxon>Magnoliopsida</taxon>
        <taxon>Liliopsida</taxon>
        <taxon>Poales</taxon>
        <taxon>Poaceae</taxon>
        <taxon>PACMAD clade</taxon>
        <taxon>Arundinoideae</taxon>
        <taxon>Arundineae</taxon>
        <taxon>Arundo</taxon>
    </lineage>
</organism>
<name>A0A0A8YB01_ARUDO</name>
<dbReference type="EMBL" id="GBRH01275270">
    <property type="protein sequence ID" value="JAD22625.1"/>
    <property type="molecule type" value="Transcribed_RNA"/>
</dbReference>
<protein>
    <submittedName>
        <fullName evidence="1">Uncharacterized protein</fullName>
    </submittedName>
</protein>
<accession>A0A0A8YB01</accession>
<reference evidence="1" key="1">
    <citation type="submission" date="2014-09" db="EMBL/GenBank/DDBJ databases">
        <authorList>
            <person name="Magalhaes I.L.F."/>
            <person name="Oliveira U."/>
            <person name="Santos F.R."/>
            <person name="Vidigal T.H.D.A."/>
            <person name="Brescovit A.D."/>
            <person name="Santos A.J."/>
        </authorList>
    </citation>
    <scope>NUCLEOTIDE SEQUENCE</scope>
    <source>
        <tissue evidence="1">Shoot tissue taken approximately 20 cm above the soil surface</tissue>
    </source>
</reference>
<proteinExistence type="predicted"/>
<evidence type="ECO:0000313" key="1">
    <source>
        <dbReference type="EMBL" id="JAD22625.1"/>
    </source>
</evidence>